<name>A0A9D3A1I7_9ACTN</name>
<dbReference type="InterPro" id="IPR005467">
    <property type="entry name" value="His_kinase_dom"/>
</dbReference>
<dbReference type="Pfam" id="PF11845">
    <property type="entry name" value="Tll0287-like"/>
    <property type="match status" value="1"/>
</dbReference>
<dbReference type="FunFam" id="3.30.565.10:FF:000010">
    <property type="entry name" value="Sensor histidine kinase RcsC"/>
    <property type="match status" value="1"/>
</dbReference>
<dbReference type="SMART" id="SM00387">
    <property type="entry name" value="HATPase_c"/>
    <property type="match status" value="1"/>
</dbReference>
<evidence type="ECO:0000256" key="7">
    <source>
        <dbReference type="ARBA" id="ARBA00022692"/>
    </source>
</evidence>
<dbReference type="PROSITE" id="PS50109">
    <property type="entry name" value="HIS_KIN"/>
    <property type="match status" value="1"/>
</dbReference>
<dbReference type="AlphaFoldDB" id="A0A9D3A1I7"/>
<evidence type="ECO:0000256" key="11">
    <source>
        <dbReference type="ARBA" id="ARBA00074306"/>
    </source>
</evidence>
<dbReference type="Pfam" id="PF00672">
    <property type="entry name" value="HAMP"/>
    <property type="match status" value="1"/>
</dbReference>
<accession>A0A9D3A1I7</accession>
<evidence type="ECO:0000256" key="6">
    <source>
        <dbReference type="ARBA" id="ARBA00022679"/>
    </source>
</evidence>
<keyword evidence="9 13" id="KW-1133">Transmembrane helix</keyword>
<comment type="catalytic activity">
    <reaction evidence="1">
        <text>ATP + protein L-histidine = ADP + protein N-phospho-L-histidine.</text>
        <dbReference type="EC" id="2.7.13.3"/>
    </reaction>
</comment>
<feature type="domain" description="HAMP" evidence="15">
    <location>
        <begin position="229"/>
        <end position="282"/>
    </location>
</feature>
<dbReference type="InterPro" id="IPR004358">
    <property type="entry name" value="Sig_transdc_His_kin-like_C"/>
</dbReference>
<dbReference type="SMART" id="SM00388">
    <property type="entry name" value="HisKA"/>
    <property type="match status" value="1"/>
</dbReference>
<evidence type="ECO:0000256" key="10">
    <source>
        <dbReference type="ARBA" id="ARBA00023012"/>
    </source>
</evidence>
<evidence type="ECO:0000313" key="17">
    <source>
        <dbReference type="Proteomes" id="UP000786989"/>
    </source>
</evidence>
<dbReference type="EC" id="2.7.13.3" evidence="4"/>
<organism evidence="16 17">
    <name type="scientific">Slackia equolifaciens</name>
    <dbReference type="NCBI Taxonomy" id="498718"/>
    <lineage>
        <taxon>Bacteria</taxon>
        <taxon>Bacillati</taxon>
        <taxon>Actinomycetota</taxon>
        <taxon>Coriobacteriia</taxon>
        <taxon>Eggerthellales</taxon>
        <taxon>Eggerthellaceae</taxon>
        <taxon>Slackia</taxon>
    </lineage>
</organism>
<comment type="subcellular location">
    <subcellularLocation>
        <location evidence="2">Cell membrane</location>
    </subcellularLocation>
</comment>
<dbReference type="GO" id="GO:0000155">
    <property type="term" value="F:phosphorelay sensor kinase activity"/>
    <property type="evidence" value="ECO:0007669"/>
    <property type="project" value="InterPro"/>
</dbReference>
<evidence type="ECO:0000256" key="3">
    <source>
        <dbReference type="ARBA" id="ARBA00006402"/>
    </source>
</evidence>
<evidence type="ECO:0000256" key="8">
    <source>
        <dbReference type="ARBA" id="ARBA00022777"/>
    </source>
</evidence>
<protein>
    <recommendedName>
        <fullName evidence="11">Circadian input-output histidine kinase CikA</fullName>
        <ecNumber evidence="4">2.7.13.3</ecNumber>
    </recommendedName>
</protein>
<dbReference type="PRINTS" id="PR00344">
    <property type="entry name" value="BCTRLSENSOR"/>
</dbReference>
<dbReference type="CDD" id="cd16922">
    <property type="entry name" value="HATPase_EvgS-ArcB-TorS-like"/>
    <property type="match status" value="1"/>
</dbReference>
<feature type="coiled-coil region" evidence="12">
    <location>
        <begin position="267"/>
        <end position="322"/>
    </location>
</feature>
<evidence type="ECO:0000256" key="12">
    <source>
        <dbReference type="SAM" id="Coils"/>
    </source>
</evidence>
<dbReference type="Gene3D" id="6.10.340.10">
    <property type="match status" value="1"/>
</dbReference>
<evidence type="ECO:0000256" key="13">
    <source>
        <dbReference type="SAM" id="Phobius"/>
    </source>
</evidence>
<dbReference type="InterPro" id="IPR021796">
    <property type="entry name" value="Tll0287-like_dom"/>
</dbReference>
<dbReference type="Gene3D" id="1.10.287.130">
    <property type="match status" value="1"/>
</dbReference>
<keyword evidence="6" id="KW-0808">Transferase</keyword>
<dbReference type="Proteomes" id="UP000786989">
    <property type="component" value="Unassembled WGS sequence"/>
</dbReference>
<feature type="transmembrane region" description="Helical" evidence="13">
    <location>
        <begin position="209"/>
        <end position="227"/>
    </location>
</feature>
<evidence type="ECO:0000256" key="2">
    <source>
        <dbReference type="ARBA" id="ARBA00004236"/>
    </source>
</evidence>
<dbReference type="InterPro" id="IPR003594">
    <property type="entry name" value="HATPase_dom"/>
</dbReference>
<keyword evidence="12" id="KW-0175">Coiled coil</keyword>
<evidence type="ECO:0000313" key="16">
    <source>
        <dbReference type="EMBL" id="HJF65672.1"/>
    </source>
</evidence>
<dbReference type="Pfam" id="PF00512">
    <property type="entry name" value="HisKA"/>
    <property type="match status" value="1"/>
</dbReference>
<sequence>MAGSKMSLRGRISVVLVLLLVVSIVLNAVWIERAQRSQLEREMVEKARVLEAELDAVWEFIDINQNRIDTDSDGSYNFKGIYCAIAGQSIAKILERDTDYMVRYASEEPRKKNSLVDEFEATAIASFETGETSYYAFTEYDGQKVFRYVSPIYIEKSCLSCHGGPKGEIDVTGYPKEGKEIGDLAGVKSIVMPLDLAYEGVREAVSSQVIYSSVVIVAVVLVIFLFITRAVARPVSRIEHEVSKVERGQFDVTLSDVRGGREIEGLAEKVASMAAQLKELYAGLENQVEDRTSQLKQANEMLEQQRNQLSKLNERLKEESKVKSDYLAVMSHELRTPLSSILAFTEIWERSHKDDDDKDRTAILEVKENAQLLLQMVSNILEMSRAEEGRMKLTLEPLDMIDLVAIVERSLGFLAARKNIALKVSVDRDVPIVNADWEKVRRIIENLLSNAIKYTRKGGSATLRVGYEPAEDMLVIKVSDTGIGISEEGLRHLFERFAQHDESARRRYKGSGLGLAVVRELAELHGGTVSAESVYHEGSTFIVRIPARTEIQKEPGDGQDSASR</sequence>
<comment type="similarity">
    <text evidence="3">In the N-terminal section; belongs to the phytochrome family.</text>
</comment>
<dbReference type="GO" id="GO:0005886">
    <property type="term" value="C:plasma membrane"/>
    <property type="evidence" value="ECO:0007669"/>
    <property type="project" value="UniProtKB-SubCell"/>
</dbReference>
<dbReference type="InterPro" id="IPR050736">
    <property type="entry name" value="Sensor_HK_Regulatory"/>
</dbReference>
<dbReference type="CDD" id="cd06225">
    <property type="entry name" value="HAMP"/>
    <property type="match status" value="1"/>
</dbReference>
<evidence type="ECO:0000259" key="15">
    <source>
        <dbReference type="PROSITE" id="PS50885"/>
    </source>
</evidence>
<dbReference type="InterPro" id="IPR003661">
    <property type="entry name" value="HisK_dim/P_dom"/>
</dbReference>
<dbReference type="PANTHER" id="PTHR43711:SF26">
    <property type="entry name" value="SENSOR HISTIDINE KINASE RCSC"/>
    <property type="match status" value="1"/>
</dbReference>
<evidence type="ECO:0000256" key="5">
    <source>
        <dbReference type="ARBA" id="ARBA00022553"/>
    </source>
</evidence>
<gene>
    <name evidence="16" type="ORF">K8U77_06115</name>
</gene>
<dbReference type="EMBL" id="DYWI01000114">
    <property type="protein sequence ID" value="HJF65672.1"/>
    <property type="molecule type" value="Genomic_DNA"/>
</dbReference>
<proteinExistence type="inferred from homology"/>
<dbReference type="Gene3D" id="3.30.450.290">
    <property type="match status" value="1"/>
</dbReference>
<dbReference type="SMART" id="SM00304">
    <property type="entry name" value="HAMP"/>
    <property type="match status" value="1"/>
</dbReference>
<evidence type="ECO:0000256" key="4">
    <source>
        <dbReference type="ARBA" id="ARBA00012438"/>
    </source>
</evidence>
<dbReference type="Pfam" id="PF02518">
    <property type="entry name" value="HATPase_c"/>
    <property type="match status" value="1"/>
</dbReference>
<keyword evidence="13" id="KW-0472">Membrane</keyword>
<dbReference type="SUPFAM" id="SSF47384">
    <property type="entry name" value="Homodimeric domain of signal transducing histidine kinase"/>
    <property type="match status" value="1"/>
</dbReference>
<keyword evidence="7 13" id="KW-0812">Transmembrane</keyword>
<evidence type="ECO:0000259" key="14">
    <source>
        <dbReference type="PROSITE" id="PS50109"/>
    </source>
</evidence>
<dbReference type="InterPro" id="IPR036097">
    <property type="entry name" value="HisK_dim/P_sf"/>
</dbReference>
<reference evidence="16" key="2">
    <citation type="submission" date="2021-09" db="EMBL/GenBank/DDBJ databases">
        <authorList>
            <person name="Gilroy R."/>
        </authorList>
    </citation>
    <scope>NUCLEOTIDE SEQUENCE</scope>
    <source>
        <strain evidence="16">ChiGjej6B6-11269</strain>
    </source>
</reference>
<evidence type="ECO:0000256" key="1">
    <source>
        <dbReference type="ARBA" id="ARBA00000085"/>
    </source>
</evidence>
<reference evidence="16" key="1">
    <citation type="journal article" date="2021" name="PeerJ">
        <title>Extensive microbial diversity within the chicken gut microbiome revealed by metagenomics and culture.</title>
        <authorList>
            <person name="Gilroy R."/>
            <person name="Ravi A."/>
            <person name="Getino M."/>
            <person name="Pursley I."/>
            <person name="Horton D.L."/>
            <person name="Alikhan N.F."/>
            <person name="Baker D."/>
            <person name="Gharbi K."/>
            <person name="Hall N."/>
            <person name="Watson M."/>
            <person name="Adriaenssens E.M."/>
            <person name="Foster-Nyarko E."/>
            <person name="Jarju S."/>
            <person name="Secka A."/>
            <person name="Antonio M."/>
            <person name="Oren A."/>
            <person name="Chaudhuri R.R."/>
            <person name="La Ragione R."/>
            <person name="Hildebrand F."/>
            <person name="Pallen M.J."/>
        </authorList>
    </citation>
    <scope>NUCLEOTIDE SEQUENCE</scope>
    <source>
        <strain evidence="16">ChiGjej6B6-11269</strain>
    </source>
</reference>
<keyword evidence="10" id="KW-0902">Two-component regulatory system</keyword>
<comment type="caution">
    <text evidence="16">The sequence shown here is derived from an EMBL/GenBank/DDBJ whole genome shotgun (WGS) entry which is preliminary data.</text>
</comment>
<dbReference type="PANTHER" id="PTHR43711">
    <property type="entry name" value="TWO-COMPONENT HISTIDINE KINASE"/>
    <property type="match status" value="1"/>
</dbReference>
<dbReference type="InterPro" id="IPR003660">
    <property type="entry name" value="HAMP_dom"/>
</dbReference>
<dbReference type="CDD" id="cd00082">
    <property type="entry name" value="HisKA"/>
    <property type="match status" value="1"/>
</dbReference>
<feature type="domain" description="Histidine kinase" evidence="14">
    <location>
        <begin position="329"/>
        <end position="549"/>
    </location>
</feature>
<keyword evidence="5" id="KW-0597">Phosphoprotein</keyword>
<evidence type="ECO:0000256" key="9">
    <source>
        <dbReference type="ARBA" id="ARBA00022989"/>
    </source>
</evidence>
<dbReference type="Gene3D" id="3.30.565.10">
    <property type="entry name" value="Histidine kinase-like ATPase, C-terminal domain"/>
    <property type="match status" value="1"/>
</dbReference>
<dbReference type="SUPFAM" id="SSF158472">
    <property type="entry name" value="HAMP domain-like"/>
    <property type="match status" value="1"/>
</dbReference>
<dbReference type="InterPro" id="IPR036890">
    <property type="entry name" value="HATPase_C_sf"/>
</dbReference>
<dbReference type="PROSITE" id="PS50885">
    <property type="entry name" value="HAMP"/>
    <property type="match status" value="1"/>
</dbReference>
<keyword evidence="8" id="KW-0418">Kinase</keyword>
<dbReference type="SUPFAM" id="SSF55874">
    <property type="entry name" value="ATPase domain of HSP90 chaperone/DNA topoisomerase II/histidine kinase"/>
    <property type="match status" value="1"/>
</dbReference>